<dbReference type="Pfam" id="PF13377">
    <property type="entry name" value="Peripla_BP_3"/>
    <property type="match status" value="1"/>
</dbReference>
<dbReference type="RefSeq" id="WP_074700148.1">
    <property type="nucleotide sequence ID" value="NZ_CP018863.1"/>
</dbReference>
<sequence length="337" mass="36285">MTGIDDVARALGVSTATVSRALRGLPGVSAATRGKVLAKAEELGYVASSSAAHLASGRTMAMGVLLPLIDRWYFSSALEGVDRALRAAGYDMVVFSLGGTGLNRDRVFHRSMLRKRIDALLVMCMELTPEELAALQQLDYPNVTIGGFVDGLRNVSIDDGGAATDAMEYLIGLGHTRIAHVRGGGEYGIEFAVPQQREEAYRAALERHGLDARPQWLITGEFRFLESKLAAARLFDQPGERPTAVFASSDEMAFGVLLAAQERGIRVPDELSVIGIDDHEFAEPMGLTTVRQSPEDQGSYAAELLLGELQGAPRLATPPFQPHELIIRRSTAPPPSS</sequence>
<evidence type="ECO:0000256" key="2">
    <source>
        <dbReference type="ARBA" id="ARBA00023125"/>
    </source>
</evidence>
<dbReference type="InterPro" id="IPR028082">
    <property type="entry name" value="Peripla_BP_I"/>
</dbReference>
<gene>
    <name evidence="5" type="ORF">SAMN04489742_1833</name>
</gene>
<protein>
    <submittedName>
        <fullName evidence="5">DNA-binding transcriptional regulator, LacI/PurR family</fullName>
    </submittedName>
</protein>
<dbReference type="STRING" id="37928.SAMN04489742_1833"/>
<dbReference type="EMBL" id="FNKH01000002">
    <property type="protein sequence ID" value="SDQ61418.1"/>
    <property type="molecule type" value="Genomic_DNA"/>
</dbReference>
<feature type="domain" description="HTH lacI-type" evidence="4">
    <location>
        <begin position="2"/>
        <end position="56"/>
    </location>
</feature>
<reference evidence="5 6" key="1">
    <citation type="submission" date="2016-10" db="EMBL/GenBank/DDBJ databases">
        <authorList>
            <person name="de Groot N.N."/>
        </authorList>
    </citation>
    <scope>NUCLEOTIDE SEQUENCE [LARGE SCALE GENOMIC DNA]</scope>
    <source>
        <strain evidence="5 6">DSM 20117</strain>
    </source>
</reference>
<evidence type="ECO:0000256" key="1">
    <source>
        <dbReference type="ARBA" id="ARBA00023015"/>
    </source>
</evidence>
<dbReference type="GO" id="GO:0000976">
    <property type="term" value="F:transcription cis-regulatory region binding"/>
    <property type="evidence" value="ECO:0007669"/>
    <property type="project" value="TreeGrafter"/>
</dbReference>
<dbReference type="InterPro" id="IPR000843">
    <property type="entry name" value="HTH_LacI"/>
</dbReference>
<dbReference type="SUPFAM" id="SSF53822">
    <property type="entry name" value="Periplasmic binding protein-like I"/>
    <property type="match status" value="1"/>
</dbReference>
<organism evidence="5 6">
    <name type="scientific">Crystallibacter crystallopoietes</name>
    <dbReference type="NCBI Taxonomy" id="37928"/>
    <lineage>
        <taxon>Bacteria</taxon>
        <taxon>Bacillati</taxon>
        <taxon>Actinomycetota</taxon>
        <taxon>Actinomycetes</taxon>
        <taxon>Micrococcales</taxon>
        <taxon>Micrococcaceae</taxon>
        <taxon>Crystallibacter</taxon>
    </lineage>
</organism>
<evidence type="ECO:0000259" key="4">
    <source>
        <dbReference type="PROSITE" id="PS50932"/>
    </source>
</evidence>
<keyword evidence="3" id="KW-0804">Transcription</keyword>
<accession>A0A1H1CBD4</accession>
<evidence type="ECO:0000256" key="3">
    <source>
        <dbReference type="ARBA" id="ARBA00023163"/>
    </source>
</evidence>
<keyword evidence="2 5" id="KW-0238">DNA-binding</keyword>
<keyword evidence="1" id="KW-0805">Transcription regulation</keyword>
<dbReference type="KEGG" id="acry:AC20117_08200"/>
<dbReference type="OrthoDB" id="3510266at2"/>
<dbReference type="Pfam" id="PF00356">
    <property type="entry name" value="LacI"/>
    <property type="match status" value="1"/>
</dbReference>
<keyword evidence="6" id="KW-1185">Reference proteome</keyword>
<dbReference type="CDD" id="cd01392">
    <property type="entry name" value="HTH_LacI"/>
    <property type="match status" value="1"/>
</dbReference>
<dbReference type="Proteomes" id="UP000181917">
    <property type="component" value="Unassembled WGS sequence"/>
</dbReference>
<dbReference type="AlphaFoldDB" id="A0A1H1CBD4"/>
<name>A0A1H1CBD4_9MICC</name>
<dbReference type="PANTHER" id="PTHR30146:SF153">
    <property type="entry name" value="LACTOSE OPERON REPRESSOR"/>
    <property type="match status" value="1"/>
</dbReference>
<dbReference type="GO" id="GO:0003700">
    <property type="term" value="F:DNA-binding transcription factor activity"/>
    <property type="evidence" value="ECO:0007669"/>
    <property type="project" value="TreeGrafter"/>
</dbReference>
<dbReference type="PANTHER" id="PTHR30146">
    <property type="entry name" value="LACI-RELATED TRANSCRIPTIONAL REPRESSOR"/>
    <property type="match status" value="1"/>
</dbReference>
<dbReference type="Gene3D" id="1.10.260.40">
    <property type="entry name" value="lambda repressor-like DNA-binding domains"/>
    <property type="match status" value="1"/>
</dbReference>
<evidence type="ECO:0000313" key="5">
    <source>
        <dbReference type="EMBL" id="SDQ61418.1"/>
    </source>
</evidence>
<dbReference type="Gene3D" id="3.40.50.2300">
    <property type="match status" value="2"/>
</dbReference>
<proteinExistence type="predicted"/>
<dbReference type="InterPro" id="IPR010982">
    <property type="entry name" value="Lambda_DNA-bd_dom_sf"/>
</dbReference>
<dbReference type="SMART" id="SM00354">
    <property type="entry name" value="HTH_LACI"/>
    <property type="match status" value="1"/>
</dbReference>
<dbReference type="PROSITE" id="PS50932">
    <property type="entry name" value="HTH_LACI_2"/>
    <property type="match status" value="1"/>
</dbReference>
<dbReference type="CDD" id="cd06267">
    <property type="entry name" value="PBP1_LacI_sugar_binding-like"/>
    <property type="match status" value="1"/>
</dbReference>
<evidence type="ECO:0000313" key="6">
    <source>
        <dbReference type="Proteomes" id="UP000181917"/>
    </source>
</evidence>
<dbReference type="InterPro" id="IPR046335">
    <property type="entry name" value="LacI/GalR-like_sensor"/>
</dbReference>
<dbReference type="SUPFAM" id="SSF47413">
    <property type="entry name" value="lambda repressor-like DNA-binding domains"/>
    <property type="match status" value="1"/>
</dbReference>